<dbReference type="KEGG" id="dku:Desku_3305"/>
<dbReference type="EMBL" id="CP002770">
    <property type="protein sequence ID" value="AEG16791.1"/>
    <property type="molecule type" value="Genomic_DNA"/>
</dbReference>
<gene>
    <name evidence="2" type="ordered locus">Desku_3305</name>
</gene>
<accession>A0AAU8PGI2</accession>
<sequence>MDALGRPLRHGCRMGREPRRSSRSSASLACEANGASACKTAGENICRTRYLLDLDTDVWLGLVFSENHGIISREILIAM</sequence>
<evidence type="ECO:0000313" key="3">
    <source>
        <dbReference type="Proteomes" id="UP000009229"/>
    </source>
</evidence>
<dbReference type="AlphaFoldDB" id="A0AAU8PGI2"/>
<organism evidence="2 3">
    <name type="scientific">Desulfofundulus kuznetsovii (strain DSM 6115 / VKM B-1805 / 17)</name>
    <name type="common">Desulfotomaculum kuznetsovii</name>
    <dbReference type="NCBI Taxonomy" id="760568"/>
    <lineage>
        <taxon>Bacteria</taxon>
        <taxon>Bacillati</taxon>
        <taxon>Bacillota</taxon>
        <taxon>Clostridia</taxon>
        <taxon>Eubacteriales</taxon>
        <taxon>Peptococcaceae</taxon>
        <taxon>Desulfofundulus</taxon>
    </lineage>
</organism>
<keyword evidence="3" id="KW-1185">Reference proteome</keyword>
<proteinExistence type="predicted"/>
<evidence type="ECO:0000256" key="1">
    <source>
        <dbReference type="SAM" id="MobiDB-lite"/>
    </source>
</evidence>
<dbReference type="Proteomes" id="UP000009229">
    <property type="component" value="Chromosome"/>
</dbReference>
<evidence type="ECO:0000313" key="2">
    <source>
        <dbReference type="EMBL" id="AEG16791.1"/>
    </source>
</evidence>
<protein>
    <submittedName>
        <fullName evidence="2">Uncharacterized protein</fullName>
    </submittedName>
</protein>
<name>A0AAU8PGI2_DESK7</name>
<feature type="region of interest" description="Disordered" evidence="1">
    <location>
        <begin position="1"/>
        <end position="27"/>
    </location>
</feature>
<reference evidence="3" key="1">
    <citation type="submission" date="2011-05" db="EMBL/GenBank/DDBJ databases">
        <title>Complete sequence of Desulfotomaculum kuznetsovii DSM 6115.</title>
        <authorList>
            <person name="Lucas S."/>
            <person name="Han J."/>
            <person name="Lapidus A."/>
            <person name="Cheng J.-F."/>
            <person name="Goodwin L."/>
            <person name="Pitluck S."/>
            <person name="Peters L."/>
            <person name="Mikhailova N."/>
            <person name="Lu M."/>
            <person name="Saunders E."/>
            <person name="Han C."/>
            <person name="Tapia R."/>
            <person name="Land M."/>
            <person name="Hauser L."/>
            <person name="Kyrpides N."/>
            <person name="Ivanova N."/>
            <person name="Pagani I."/>
            <person name="Nazina T."/>
            <person name="Ivanova A."/>
            <person name="Parshina S."/>
            <person name="Kuever J."/>
            <person name="Muyzer G."/>
            <person name="Plugge C."/>
            <person name="Stams A."/>
            <person name="Woyke T."/>
        </authorList>
    </citation>
    <scope>NUCLEOTIDE SEQUENCE [LARGE SCALE GENOMIC DNA]</scope>
    <source>
        <strain evidence="3">DSM 6115 / VKM B-1805 / 17</strain>
    </source>
</reference>